<keyword evidence="10" id="KW-1185">Reference proteome</keyword>
<keyword evidence="3 9" id="KW-0808">Transferase</keyword>
<name>A0A172Y4L8_9CAUL</name>
<keyword evidence="6 7" id="KW-0472">Membrane</keyword>
<organism evidence="9 10">
    <name type="scientific">Brevundimonas naejangsanensis</name>
    <dbReference type="NCBI Taxonomy" id="588932"/>
    <lineage>
        <taxon>Bacteria</taxon>
        <taxon>Pseudomonadati</taxon>
        <taxon>Pseudomonadota</taxon>
        <taxon>Alphaproteobacteria</taxon>
        <taxon>Caulobacterales</taxon>
        <taxon>Caulobacteraceae</taxon>
        <taxon>Brevundimonas</taxon>
    </lineage>
</organism>
<reference evidence="9 10" key="1">
    <citation type="journal article" date="2014" name="Genome Announc.">
        <title>Genome Sequence of a Promising Hydrogen-Producing Facultative Anaerobic Bacterium, Brevundimonas naejangsanensis Strain B1.</title>
        <authorList>
            <person name="Su H."/>
            <person name="Zhang T."/>
            <person name="Bao M."/>
            <person name="Jiang Y."/>
            <person name="Wang Y."/>
            <person name="Tan T."/>
        </authorList>
    </citation>
    <scope>NUCLEOTIDE SEQUENCE [LARGE SCALE GENOMIC DNA]</scope>
    <source>
        <strain evidence="9 10">B1</strain>
    </source>
</reference>
<dbReference type="PANTHER" id="PTHR43867">
    <property type="entry name" value="CELLULOSE SYNTHASE CATALYTIC SUBUNIT A [UDP-FORMING]"/>
    <property type="match status" value="1"/>
</dbReference>
<feature type="transmembrane region" description="Helical" evidence="7">
    <location>
        <begin position="21"/>
        <end position="38"/>
    </location>
</feature>
<evidence type="ECO:0000256" key="7">
    <source>
        <dbReference type="SAM" id="Phobius"/>
    </source>
</evidence>
<dbReference type="STRING" id="588932.DA69_05020"/>
<dbReference type="InterPro" id="IPR029044">
    <property type="entry name" value="Nucleotide-diphossugar_trans"/>
</dbReference>
<dbReference type="InterPro" id="IPR001173">
    <property type="entry name" value="Glyco_trans_2-like"/>
</dbReference>
<evidence type="ECO:0000256" key="2">
    <source>
        <dbReference type="ARBA" id="ARBA00022676"/>
    </source>
</evidence>
<dbReference type="Proteomes" id="UP000077603">
    <property type="component" value="Chromosome"/>
</dbReference>
<feature type="transmembrane region" description="Helical" evidence="7">
    <location>
        <begin position="376"/>
        <end position="395"/>
    </location>
</feature>
<feature type="domain" description="Glycosyltransferase 2-like" evidence="8">
    <location>
        <begin position="173"/>
        <end position="368"/>
    </location>
</feature>
<evidence type="ECO:0000256" key="3">
    <source>
        <dbReference type="ARBA" id="ARBA00022679"/>
    </source>
</evidence>
<keyword evidence="2" id="KW-0328">Glycosyltransferase</keyword>
<dbReference type="AlphaFoldDB" id="A0A172Y4L8"/>
<feature type="transmembrane region" description="Helical" evidence="7">
    <location>
        <begin position="337"/>
        <end position="370"/>
    </location>
</feature>
<feature type="transmembrane region" description="Helical" evidence="7">
    <location>
        <begin position="44"/>
        <end position="66"/>
    </location>
</feature>
<dbReference type="Pfam" id="PF13632">
    <property type="entry name" value="Glyco_trans_2_3"/>
    <property type="match status" value="1"/>
</dbReference>
<dbReference type="GO" id="GO:0016757">
    <property type="term" value="F:glycosyltransferase activity"/>
    <property type="evidence" value="ECO:0007669"/>
    <property type="project" value="UniProtKB-KW"/>
</dbReference>
<keyword evidence="5 7" id="KW-1133">Transmembrane helix</keyword>
<evidence type="ECO:0000256" key="4">
    <source>
        <dbReference type="ARBA" id="ARBA00022692"/>
    </source>
</evidence>
<feature type="transmembrane region" description="Helical" evidence="7">
    <location>
        <begin position="416"/>
        <end position="435"/>
    </location>
</feature>
<accession>A0A172Y4L8</accession>
<evidence type="ECO:0000256" key="1">
    <source>
        <dbReference type="ARBA" id="ARBA00004141"/>
    </source>
</evidence>
<dbReference type="EMBL" id="CP015614">
    <property type="protein sequence ID" value="ANF54157.1"/>
    <property type="molecule type" value="Genomic_DNA"/>
</dbReference>
<evidence type="ECO:0000259" key="8">
    <source>
        <dbReference type="Pfam" id="PF13632"/>
    </source>
</evidence>
<dbReference type="PANTHER" id="PTHR43867:SF2">
    <property type="entry name" value="CELLULOSE SYNTHASE CATALYTIC SUBUNIT A [UDP-FORMING]"/>
    <property type="match status" value="1"/>
</dbReference>
<dbReference type="KEGG" id="bne:DA69_05020"/>
<keyword evidence="4 7" id="KW-0812">Transmembrane</keyword>
<dbReference type="Gene3D" id="3.90.550.10">
    <property type="entry name" value="Spore Coat Polysaccharide Biosynthesis Protein SpsA, Chain A"/>
    <property type="match status" value="1"/>
</dbReference>
<dbReference type="SUPFAM" id="SSF53448">
    <property type="entry name" value="Nucleotide-diphospho-sugar transferases"/>
    <property type="match status" value="1"/>
</dbReference>
<sequence>MVGCQQSRTESARITLTRVQAISIGVALALSMTSAAAVPRLAGWLLVSTQIAFLALAAWRLGLIAVQARAPRAALSSSWRHEDWPRYTVVAALYHEAQILPHLVERLDEIDYPRDRLQGFLALEADDHATIAAASQLELPDWLSVLVVPPGTPKTKPRALNYALARATGDFLTIYDAEDDPDPLQLKEAAMKFRDEGDSLACVQAPLRIRSRQKTSPHPLLDRQFAAEYAALFEITLPAMVRLGLPFPLGGTSNHFRVSVLRALGGWDSWNVTEDADLGFRIWRAGYRLGVISRPTYETPPGPVRLWLPQRTRWLKGYLQTLAVHTRWTEGMGWRGWAALIMTIGAGLGSAAVHAGCMAWVAVVCLMSAMDRQLPSLSVLGWAVLIVGVAAAWITKYRGARIAGTPYGPLDMAASLPYWFLLSLAFMHAAVRLALEPHRWDKTPHQDDIELIIVPDPYPDAGRAAA</sequence>
<dbReference type="GO" id="GO:0016020">
    <property type="term" value="C:membrane"/>
    <property type="evidence" value="ECO:0007669"/>
    <property type="project" value="UniProtKB-SubCell"/>
</dbReference>
<evidence type="ECO:0000313" key="10">
    <source>
        <dbReference type="Proteomes" id="UP000077603"/>
    </source>
</evidence>
<proteinExistence type="predicted"/>
<dbReference type="InterPro" id="IPR050321">
    <property type="entry name" value="Glycosyltr_2/OpgH_subfam"/>
</dbReference>
<comment type="subcellular location">
    <subcellularLocation>
        <location evidence="1">Membrane</location>
        <topology evidence="1">Multi-pass membrane protein</topology>
    </subcellularLocation>
</comment>
<dbReference type="eggNOG" id="COG1215">
    <property type="taxonomic scope" value="Bacteria"/>
</dbReference>
<protein>
    <submittedName>
        <fullName evidence="9">Glycosyltransferase</fullName>
    </submittedName>
</protein>
<evidence type="ECO:0000256" key="6">
    <source>
        <dbReference type="ARBA" id="ARBA00023136"/>
    </source>
</evidence>
<evidence type="ECO:0000256" key="5">
    <source>
        <dbReference type="ARBA" id="ARBA00022989"/>
    </source>
</evidence>
<evidence type="ECO:0000313" key="9">
    <source>
        <dbReference type="EMBL" id="ANF54157.1"/>
    </source>
</evidence>
<gene>
    <name evidence="9" type="ORF">DA69_05020</name>
</gene>